<name>A0A3P3TX54_9BACL</name>
<dbReference type="AlphaFoldDB" id="A0A3P3TX54"/>
<keyword evidence="1" id="KW-0378">Hydrolase</keyword>
<dbReference type="OrthoDB" id="3512457at2"/>
<dbReference type="InterPro" id="IPR029058">
    <property type="entry name" value="AB_hydrolase_fold"/>
</dbReference>
<sequence length="293" mass="33006">MKKTITLPDNSVIEAGLAGLFNSKTIMLPVAKKPVYGQEAESLKQWGVDPESGKHLVEGLADRFQVLFFDYEGHLFQNPVPDDLTPEHIVNDFLHIADQMNIRQFSYYGYSWLALAGLQLAIRSDRLESLIMGGYPPYEGPYREMLVVTEKTYQQALHQKQNALPQQAAPENPADFDWDNVTVTIDPFVTKQFMTLYQSLMDFDDRSVLDKLAIPKLAFAGERDTIVYGESFGSVTVDIVGRLKKNQSLLGQAGWDVEIMPGSGMDHTKAMQPDVVLPVIKPWLVEKLLGERR</sequence>
<accession>A0A3P3TX54</accession>
<evidence type="ECO:0000313" key="1">
    <source>
        <dbReference type="EMBL" id="RRJ62705.1"/>
    </source>
</evidence>
<dbReference type="SUPFAM" id="SSF53474">
    <property type="entry name" value="alpha/beta-Hydrolases"/>
    <property type="match status" value="1"/>
</dbReference>
<dbReference type="Proteomes" id="UP000267017">
    <property type="component" value="Unassembled WGS sequence"/>
</dbReference>
<comment type="caution">
    <text evidence="1">The sequence shown here is derived from an EMBL/GenBank/DDBJ whole genome shotgun (WGS) entry which is preliminary data.</text>
</comment>
<dbReference type="GO" id="GO:0016787">
    <property type="term" value="F:hydrolase activity"/>
    <property type="evidence" value="ECO:0007669"/>
    <property type="project" value="UniProtKB-KW"/>
</dbReference>
<evidence type="ECO:0000313" key="2">
    <source>
        <dbReference type="Proteomes" id="UP000267017"/>
    </source>
</evidence>
<gene>
    <name evidence="1" type="ORF">EHV15_06925</name>
</gene>
<organism evidence="1 2">
    <name type="scientific">Paenibacillus oralis</name>
    <dbReference type="NCBI Taxonomy" id="2490856"/>
    <lineage>
        <taxon>Bacteria</taxon>
        <taxon>Bacillati</taxon>
        <taxon>Bacillota</taxon>
        <taxon>Bacilli</taxon>
        <taxon>Bacillales</taxon>
        <taxon>Paenibacillaceae</taxon>
        <taxon>Paenibacillus</taxon>
    </lineage>
</organism>
<proteinExistence type="predicted"/>
<dbReference type="Gene3D" id="3.40.50.1820">
    <property type="entry name" value="alpha/beta hydrolase"/>
    <property type="match status" value="1"/>
</dbReference>
<dbReference type="EMBL" id="RRCN01000001">
    <property type="protein sequence ID" value="RRJ62705.1"/>
    <property type="molecule type" value="Genomic_DNA"/>
</dbReference>
<keyword evidence="2" id="KW-1185">Reference proteome</keyword>
<reference evidence="1 2" key="1">
    <citation type="submission" date="2018-11" db="EMBL/GenBank/DDBJ databases">
        <title>Genome sequencing of Paenibacillus sp. KCOM 3021 (= ChDC PVNT-B20).</title>
        <authorList>
            <person name="Kook J.-K."/>
            <person name="Park S.-N."/>
            <person name="Lim Y.K."/>
        </authorList>
    </citation>
    <scope>NUCLEOTIDE SEQUENCE [LARGE SCALE GENOMIC DNA]</scope>
    <source>
        <strain evidence="1 2">KCOM 3021</strain>
    </source>
</reference>
<protein>
    <submittedName>
        <fullName evidence="1">Alpha/beta hydrolase</fullName>
    </submittedName>
</protein>